<comment type="caution">
    <text evidence="2">The sequence shown here is derived from an EMBL/GenBank/DDBJ whole genome shotgun (WGS) entry which is preliminary data.</text>
</comment>
<protein>
    <submittedName>
        <fullName evidence="2">4-fold beta flower protein</fullName>
    </submittedName>
</protein>
<sequence length="120" mass="13837">MEETLYDIQGNPIAYIAYGNEAVIYMWQGKPVAYLHGDCIYGFNGKHLGWYDRGIIRNTDGLINGFNKKASDVFVKFEPFKEFKQFIPFKSFREIAYTKPFFSIRKSSDPLSQMLLSGAK</sequence>
<reference evidence="2 3" key="1">
    <citation type="submission" date="2024-04" db="EMBL/GenBank/DDBJ databases">
        <title>Human intestinal bacterial collection.</title>
        <authorList>
            <person name="Pauvert C."/>
            <person name="Hitch T.C.A."/>
            <person name="Clavel T."/>
        </authorList>
    </citation>
    <scope>NUCLEOTIDE SEQUENCE [LARGE SCALE GENOMIC DNA]</scope>
    <source>
        <strain evidence="2 3">CLA-AA-H145</strain>
    </source>
</reference>
<keyword evidence="3" id="KW-1185">Reference proteome</keyword>
<evidence type="ECO:0000259" key="1">
    <source>
        <dbReference type="Pfam" id="PF21784"/>
    </source>
</evidence>
<evidence type="ECO:0000313" key="2">
    <source>
        <dbReference type="EMBL" id="MEQ2487214.1"/>
    </source>
</evidence>
<proteinExistence type="predicted"/>
<dbReference type="Proteomes" id="UP001487296">
    <property type="component" value="Unassembled WGS sequence"/>
</dbReference>
<dbReference type="Pfam" id="PF21784">
    <property type="entry name" value="Bflower"/>
    <property type="match status" value="1"/>
</dbReference>
<accession>A0ABV1FS22</accession>
<dbReference type="RefSeq" id="WP_215760261.1">
    <property type="nucleotide sequence ID" value="NZ_JAHKBE010000036.1"/>
</dbReference>
<feature type="domain" description="4-fold beta flower" evidence="1">
    <location>
        <begin position="3"/>
        <end position="113"/>
    </location>
</feature>
<dbReference type="InterPro" id="IPR048911">
    <property type="entry name" value="Bflower"/>
</dbReference>
<dbReference type="EMBL" id="JBBNFP010000036">
    <property type="protein sequence ID" value="MEQ2487214.1"/>
    <property type="molecule type" value="Genomic_DNA"/>
</dbReference>
<name>A0ABV1FS22_9BACT</name>
<evidence type="ECO:0000313" key="3">
    <source>
        <dbReference type="Proteomes" id="UP001487296"/>
    </source>
</evidence>
<gene>
    <name evidence="2" type="ORF">AAAT34_09140</name>
</gene>
<organism evidence="2 3">
    <name type="scientific">Hallella faecis</name>
    <dbReference type="NCBI Taxonomy" id="2841596"/>
    <lineage>
        <taxon>Bacteria</taxon>
        <taxon>Pseudomonadati</taxon>
        <taxon>Bacteroidota</taxon>
        <taxon>Bacteroidia</taxon>
        <taxon>Bacteroidales</taxon>
        <taxon>Prevotellaceae</taxon>
        <taxon>Hallella</taxon>
    </lineage>
</organism>